<sequence>MLASTLLLAMAMPLLWAQPYPIPPTCYTKVLHMGKEITQRAAEIKTDHDTYRCTAHLPNLYIDVHNACVMSTMNSYVSLLGGLRERRCAYTRKVQSLSVASDSGRLLMDGVE</sequence>
<dbReference type="PANTHER" id="PTHR15974">
    <property type="entry name" value="CYTOKINE-LIKE PROTEIN 1"/>
    <property type="match status" value="1"/>
</dbReference>
<evidence type="ECO:0000313" key="3">
    <source>
        <dbReference type="Proteomes" id="UP001558613"/>
    </source>
</evidence>
<dbReference type="EMBL" id="JAYMGO010000021">
    <property type="protein sequence ID" value="KAL1252386.1"/>
    <property type="molecule type" value="Genomic_DNA"/>
</dbReference>
<evidence type="ECO:0000313" key="2">
    <source>
        <dbReference type="EMBL" id="KAL1252386.1"/>
    </source>
</evidence>
<keyword evidence="1" id="KW-0732">Signal</keyword>
<dbReference type="PANTHER" id="PTHR15974:SF0">
    <property type="entry name" value="CYTOKINE-LIKE PROTEIN 1"/>
    <property type="match status" value="1"/>
</dbReference>
<reference evidence="2 3" key="1">
    <citation type="submission" date="2023-09" db="EMBL/GenBank/DDBJ databases">
        <authorList>
            <person name="Wang M."/>
        </authorList>
    </citation>
    <scope>NUCLEOTIDE SEQUENCE [LARGE SCALE GENOMIC DNA]</scope>
    <source>
        <strain evidence="2">GT-2023</strain>
        <tissue evidence="2">Liver</tissue>
    </source>
</reference>
<name>A0ABR3LK63_9TELE</name>
<dbReference type="InterPro" id="IPR029253">
    <property type="entry name" value="CYTL1"/>
</dbReference>
<evidence type="ECO:0000256" key="1">
    <source>
        <dbReference type="SAM" id="SignalP"/>
    </source>
</evidence>
<accession>A0ABR3LK63</accession>
<keyword evidence="3" id="KW-1185">Reference proteome</keyword>
<dbReference type="Pfam" id="PF15153">
    <property type="entry name" value="CYTL1"/>
    <property type="match status" value="1"/>
</dbReference>
<feature type="signal peptide" evidence="1">
    <location>
        <begin position="1"/>
        <end position="17"/>
    </location>
</feature>
<gene>
    <name evidence="2" type="ORF">QQF64_017079</name>
</gene>
<dbReference type="Proteomes" id="UP001558613">
    <property type="component" value="Unassembled WGS sequence"/>
</dbReference>
<feature type="chain" id="PRO_5045398778" evidence="1">
    <location>
        <begin position="18"/>
        <end position="112"/>
    </location>
</feature>
<organism evidence="2 3">
    <name type="scientific">Cirrhinus molitorella</name>
    <name type="common">mud carp</name>
    <dbReference type="NCBI Taxonomy" id="172907"/>
    <lineage>
        <taxon>Eukaryota</taxon>
        <taxon>Metazoa</taxon>
        <taxon>Chordata</taxon>
        <taxon>Craniata</taxon>
        <taxon>Vertebrata</taxon>
        <taxon>Euteleostomi</taxon>
        <taxon>Actinopterygii</taxon>
        <taxon>Neopterygii</taxon>
        <taxon>Teleostei</taxon>
        <taxon>Ostariophysi</taxon>
        <taxon>Cypriniformes</taxon>
        <taxon>Cyprinidae</taxon>
        <taxon>Labeoninae</taxon>
        <taxon>Labeonini</taxon>
        <taxon>Cirrhinus</taxon>
    </lineage>
</organism>
<proteinExistence type="predicted"/>
<protein>
    <submittedName>
        <fullName evidence="2">Uncharacterized protein</fullName>
    </submittedName>
</protein>
<comment type="caution">
    <text evidence="2">The sequence shown here is derived from an EMBL/GenBank/DDBJ whole genome shotgun (WGS) entry which is preliminary data.</text>
</comment>